<dbReference type="Gene3D" id="3.90.550.10">
    <property type="entry name" value="Spore Coat Polysaccharide Biosynthesis Protein SpsA, Chain A"/>
    <property type="match status" value="1"/>
</dbReference>
<comment type="caution">
    <text evidence="3">The sequence shown here is derived from an EMBL/GenBank/DDBJ whole genome shotgun (WGS) entry which is preliminary data.</text>
</comment>
<dbReference type="GeneID" id="28865529"/>
<dbReference type="OrthoDB" id="2014201at2759"/>
<feature type="region of interest" description="Disordered" evidence="1">
    <location>
        <begin position="144"/>
        <end position="167"/>
    </location>
</feature>
<evidence type="ECO:0000256" key="1">
    <source>
        <dbReference type="SAM" id="MobiDB-lite"/>
    </source>
</evidence>
<sequence>MHVAYHPIGRPDRPLRKHIHTVITYMLGVDALYQTRADRKCDGPRLLFFSRPLFRLLLLLLAVVVVARSANLSMALQLLRSQWSYSQVPGDDVASPGLPSAKTRPSLSEVIYSKRFRWVASAIVGLLFLVLVFHNSDQISAIRSSSSTASSHQDHGESSQIKSPPGQHDVDWSRFAYVQYVTDSHYLCNSVMFFERLEHVQSKADRVLMYPSTMVDPQATEGGRPDADLVLRARDAYGVKLVPITVQHRQSADPTWADSFTKLLAFNQTQYERVLSIDSDSTLLQNVDELFLLPPTPVAMPRAYWLYPEKEILSSQIMLVTPSAAEFARIKAKIDSAGENDYDMEIVNTLYRDSALVLPHRPYDLLTRTVAGDHIKEYLGNDHEAFDPVAVYNEAKLLHFSDWPVHKPWLYSPPELMQAHQPKCIVKDDVEDCTARDLWLGFYTDFRARRKRVCEDPAALRPRGAGRRS</sequence>
<dbReference type="InterPro" id="IPR029044">
    <property type="entry name" value="Nucleotide-diphossugar_trans"/>
</dbReference>
<gene>
    <name evidence="3" type="ORF">CH63R_06447</name>
</gene>
<keyword evidence="2" id="KW-0812">Transmembrane</keyword>
<evidence type="ECO:0000313" key="4">
    <source>
        <dbReference type="Proteomes" id="UP000092177"/>
    </source>
</evidence>
<dbReference type="SUPFAM" id="SSF53448">
    <property type="entry name" value="Nucleotide-diphospho-sugar transferases"/>
    <property type="match status" value="1"/>
</dbReference>
<name>A0A1B7YFG6_COLHI</name>
<dbReference type="PANTHER" id="PTHR11183">
    <property type="entry name" value="GLYCOGENIN SUBFAMILY MEMBER"/>
    <property type="match status" value="1"/>
</dbReference>
<dbReference type="InterPro" id="IPR050587">
    <property type="entry name" value="GNT1/Glycosyltrans_8"/>
</dbReference>
<dbReference type="AlphaFoldDB" id="A0A1B7YFG6"/>
<dbReference type="KEGG" id="chig:CH63R_06447"/>
<dbReference type="EMBL" id="LTAN01000004">
    <property type="protein sequence ID" value="OBR10755.1"/>
    <property type="molecule type" value="Genomic_DNA"/>
</dbReference>
<keyword evidence="2" id="KW-0472">Membrane</keyword>
<accession>A0A1B7YFG6</accession>
<dbReference type="RefSeq" id="XP_018159272.1">
    <property type="nucleotide sequence ID" value="XM_018301422.1"/>
</dbReference>
<feature type="transmembrane region" description="Helical" evidence="2">
    <location>
        <begin position="116"/>
        <end position="134"/>
    </location>
</feature>
<dbReference type="Proteomes" id="UP000092177">
    <property type="component" value="Chromosome 4"/>
</dbReference>
<keyword evidence="2" id="KW-1133">Transmembrane helix</keyword>
<proteinExistence type="predicted"/>
<keyword evidence="4" id="KW-1185">Reference proteome</keyword>
<dbReference type="GO" id="GO:0016740">
    <property type="term" value="F:transferase activity"/>
    <property type="evidence" value="ECO:0007669"/>
    <property type="project" value="UniProtKB-KW"/>
</dbReference>
<organism evidence="3 4">
    <name type="scientific">Colletotrichum higginsianum (strain IMI 349063)</name>
    <name type="common">Crucifer anthracnose fungus</name>
    <dbReference type="NCBI Taxonomy" id="759273"/>
    <lineage>
        <taxon>Eukaryota</taxon>
        <taxon>Fungi</taxon>
        <taxon>Dikarya</taxon>
        <taxon>Ascomycota</taxon>
        <taxon>Pezizomycotina</taxon>
        <taxon>Sordariomycetes</taxon>
        <taxon>Hypocreomycetidae</taxon>
        <taxon>Glomerellales</taxon>
        <taxon>Glomerellaceae</taxon>
        <taxon>Colletotrichum</taxon>
        <taxon>Colletotrichum destructivum species complex</taxon>
    </lineage>
</organism>
<dbReference type="VEuPathDB" id="FungiDB:CH63R_06447"/>
<feature type="transmembrane region" description="Helical" evidence="2">
    <location>
        <begin position="53"/>
        <end position="70"/>
    </location>
</feature>
<protein>
    <submittedName>
        <fullName evidence="3">Glucose N-acetyltransferase</fullName>
    </submittedName>
</protein>
<evidence type="ECO:0000313" key="3">
    <source>
        <dbReference type="EMBL" id="OBR10755.1"/>
    </source>
</evidence>
<reference evidence="4" key="1">
    <citation type="journal article" date="2017" name="BMC Genomics">
        <title>Gapless genome assembly of Colletotrichum higginsianum reveals chromosome structure and association of transposable elements with secondary metabolite gene clusters.</title>
        <authorList>
            <person name="Dallery J.-F."/>
            <person name="Lapalu N."/>
            <person name="Zampounis A."/>
            <person name="Pigne S."/>
            <person name="Luyten I."/>
            <person name="Amselem J."/>
            <person name="Wittenberg A.H.J."/>
            <person name="Zhou S."/>
            <person name="de Queiroz M.V."/>
            <person name="Robin G.P."/>
            <person name="Auger A."/>
            <person name="Hainaut M."/>
            <person name="Henrissat B."/>
            <person name="Kim K.-T."/>
            <person name="Lee Y.-H."/>
            <person name="Lespinet O."/>
            <person name="Schwartz D.C."/>
            <person name="Thon M.R."/>
            <person name="O'Connell R.J."/>
        </authorList>
    </citation>
    <scope>NUCLEOTIDE SEQUENCE [LARGE SCALE GENOMIC DNA]</scope>
    <source>
        <strain evidence="4">IMI 349063</strain>
    </source>
</reference>
<keyword evidence="3" id="KW-0808">Transferase</keyword>
<evidence type="ECO:0000256" key="2">
    <source>
        <dbReference type="SAM" id="Phobius"/>
    </source>
</evidence>